<evidence type="ECO:0000313" key="2">
    <source>
        <dbReference type="Proteomes" id="UP000001072"/>
    </source>
</evidence>
<reference evidence="2" key="1">
    <citation type="journal article" date="2011" name="Proc. Natl. Acad. Sci. U.S.A.">
        <title>Obligate biotrophy features unraveled by the genomic analysis of rust fungi.</title>
        <authorList>
            <person name="Duplessis S."/>
            <person name="Cuomo C.A."/>
            <person name="Lin Y.-C."/>
            <person name="Aerts A."/>
            <person name="Tisserant E."/>
            <person name="Veneault-Fourrey C."/>
            <person name="Joly D.L."/>
            <person name="Hacquard S."/>
            <person name="Amselem J."/>
            <person name="Cantarel B.L."/>
            <person name="Chiu R."/>
            <person name="Coutinho P.M."/>
            <person name="Feau N."/>
            <person name="Field M."/>
            <person name="Frey P."/>
            <person name="Gelhaye E."/>
            <person name="Goldberg J."/>
            <person name="Grabherr M.G."/>
            <person name="Kodira C.D."/>
            <person name="Kohler A."/>
            <person name="Kuees U."/>
            <person name="Lindquist E.A."/>
            <person name="Lucas S.M."/>
            <person name="Mago R."/>
            <person name="Mauceli E."/>
            <person name="Morin E."/>
            <person name="Murat C."/>
            <person name="Pangilinan J.L."/>
            <person name="Park R."/>
            <person name="Pearson M."/>
            <person name="Quesneville H."/>
            <person name="Rouhier N."/>
            <person name="Sakthikumar S."/>
            <person name="Salamov A.A."/>
            <person name="Schmutz J."/>
            <person name="Selles B."/>
            <person name="Shapiro H."/>
            <person name="Tanguay P."/>
            <person name="Tuskan G.A."/>
            <person name="Henrissat B."/>
            <person name="Van de Peer Y."/>
            <person name="Rouze P."/>
            <person name="Ellis J.G."/>
            <person name="Dodds P.N."/>
            <person name="Schein J.E."/>
            <person name="Zhong S."/>
            <person name="Hamelin R.C."/>
            <person name="Grigoriev I.V."/>
            <person name="Szabo L.J."/>
            <person name="Martin F."/>
        </authorList>
    </citation>
    <scope>NUCLEOTIDE SEQUENCE [LARGE SCALE GENOMIC DNA]</scope>
    <source>
        <strain evidence="2">98AG31 / pathotype 3-4-7</strain>
    </source>
</reference>
<organism evidence="2">
    <name type="scientific">Melampsora larici-populina (strain 98AG31 / pathotype 3-4-7)</name>
    <name type="common">Poplar leaf rust fungus</name>
    <dbReference type="NCBI Taxonomy" id="747676"/>
    <lineage>
        <taxon>Eukaryota</taxon>
        <taxon>Fungi</taxon>
        <taxon>Dikarya</taxon>
        <taxon>Basidiomycota</taxon>
        <taxon>Pucciniomycotina</taxon>
        <taxon>Pucciniomycetes</taxon>
        <taxon>Pucciniales</taxon>
        <taxon>Melampsoraceae</taxon>
        <taxon>Melampsora</taxon>
    </lineage>
</organism>
<dbReference type="EMBL" id="GL883181">
    <property type="protein sequence ID" value="EGF98218.1"/>
    <property type="molecule type" value="Genomic_DNA"/>
</dbReference>
<dbReference type="InParanoid" id="F4SAT0"/>
<evidence type="ECO:0000313" key="1">
    <source>
        <dbReference type="EMBL" id="EGF98218.1"/>
    </source>
</evidence>
<dbReference type="GeneID" id="18925075"/>
<keyword evidence="2" id="KW-1185">Reference proteome</keyword>
<dbReference type="HOGENOM" id="CLU_1907169_0_0_1"/>
<dbReference type="RefSeq" id="XP_007418507.1">
    <property type="nucleotide sequence ID" value="XM_007418445.1"/>
</dbReference>
<dbReference type="AlphaFoldDB" id="F4SAT0"/>
<dbReference type="VEuPathDB" id="FungiDB:MELLADRAFT_113698"/>
<name>F4SAT0_MELLP</name>
<dbReference type="KEGG" id="mlr:MELLADRAFT_113698"/>
<proteinExistence type="predicted"/>
<accession>F4SAT0</accession>
<protein>
    <submittedName>
        <fullName evidence="1">Uncharacterized protein</fullName>
    </submittedName>
</protein>
<sequence length="133" mass="14750">MDDKKSQVDAPSKDFNELSASFASDCKIQAKLGGKEGISLDALGKADDQATRKEQAIKLENVEEVMDYLCQAIEDNDALLHRAAEVLRPGVPAQDIINLAEAICAELKLAQENSPYPEVRLFISKVLWRNEYL</sequence>
<gene>
    <name evidence="1" type="ORF">MELLADRAFT_113698</name>
</gene>
<dbReference type="Proteomes" id="UP000001072">
    <property type="component" value="Unassembled WGS sequence"/>
</dbReference>